<dbReference type="SMART" id="SM00389">
    <property type="entry name" value="HOX"/>
    <property type="match status" value="1"/>
</dbReference>
<dbReference type="PANTHER" id="PTHR46294">
    <property type="entry name" value="SEGMENTATION PROTEIN EVEN-SKIPPED"/>
    <property type="match status" value="1"/>
</dbReference>
<organism evidence="10 11">
    <name type="scientific">Paragonimus westermani</name>
    <dbReference type="NCBI Taxonomy" id="34504"/>
    <lineage>
        <taxon>Eukaryota</taxon>
        <taxon>Metazoa</taxon>
        <taxon>Spiralia</taxon>
        <taxon>Lophotrochozoa</taxon>
        <taxon>Platyhelminthes</taxon>
        <taxon>Trematoda</taxon>
        <taxon>Digenea</taxon>
        <taxon>Plagiorchiida</taxon>
        <taxon>Troglotremata</taxon>
        <taxon>Troglotrematidae</taxon>
        <taxon>Paragonimus</taxon>
    </lineage>
</organism>
<dbReference type="InterPro" id="IPR052002">
    <property type="entry name" value="Even-skipped_HD"/>
</dbReference>
<evidence type="ECO:0000256" key="6">
    <source>
        <dbReference type="ARBA" id="ARBA00038449"/>
    </source>
</evidence>
<comment type="caution">
    <text evidence="10">The sequence shown here is derived from an EMBL/GenBank/DDBJ whole genome shotgun (WGS) entry which is preliminary data.</text>
</comment>
<dbReference type="PANTHER" id="PTHR46294:SF4">
    <property type="entry name" value="SEGMENTATION PROTEIN EVEN-SKIPPED"/>
    <property type="match status" value="1"/>
</dbReference>
<gene>
    <name evidence="10" type="ORF">DEA37_0007591</name>
</gene>
<keyword evidence="2" id="KW-0217">Developmental protein</keyword>
<dbReference type="Gene3D" id="1.10.10.60">
    <property type="entry name" value="Homeodomain-like"/>
    <property type="match status" value="1"/>
</dbReference>
<evidence type="ECO:0000256" key="7">
    <source>
        <dbReference type="PROSITE-ProRule" id="PRU00108"/>
    </source>
</evidence>
<evidence type="ECO:0000256" key="8">
    <source>
        <dbReference type="RuleBase" id="RU000682"/>
    </source>
</evidence>
<keyword evidence="4 7" id="KW-0371">Homeobox</keyword>
<dbReference type="PROSITE" id="PS00027">
    <property type="entry name" value="HOMEOBOX_1"/>
    <property type="match status" value="1"/>
</dbReference>
<keyword evidence="3 7" id="KW-0238">DNA-binding</keyword>
<feature type="domain" description="Homeobox" evidence="9">
    <location>
        <begin position="121"/>
        <end position="181"/>
    </location>
</feature>
<dbReference type="Pfam" id="PF00046">
    <property type="entry name" value="Homeodomain"/>
    <property type="match status" value="1"/>
</dbReference>
<accession>A0A5J4P5M1</accession>
<evidence type="ECO:0000256" key="5">
    <source>
        <dbReference type="ARBA" id="ARBA00023242"/>
    </source>
</evidence>
<dbReference type="PROSITE" id="PS50071">
    <property type="entry name" value="HOMEOBOX_2"/>
    <property type="match status" value="1"/>
</dbReference>
<dbReference type="EMBL" id="QNGE01000015">
    <property type="protein sequence ID" value="KAA3682438.1"/>
    <property type="molecule type" value="Genomic_DNA"/>
</dbReference>
<dbReference type="CDD" id="cd00086">
    <property type="entry name" value="homeodomain"/>
    <property type="match status" value="1"/>
</dbReference>
<evidence type="ECO:0000256" key="4">
    <source>
        <dbReference type="ARBA" id="ARBA00023155"/>
    </source>
</evidence>
<dbReference type="InterPro" id="IPR009057">
    <property type="entry name" value="Homeodomain-like_sf"/>
</dbReference>
<dbReference type="SUPFAM" id="SSF46689">
    <property type="entry name" value="Homeodomain-like"/>
    <property type="match status" value="1"/>
</dbReference>
<dbReference type="InterPro" id="IPR017970">
    <property type="entry name" value="Homeobox_CS"/>
</dbReference>
<proteinExistence type="inferred from homology"/>
<dbReference type="AlphaFoldDB" id="A0A5J4P5M1"/>
<comment type="similarity">
    <text evidence="6">Belongs to the even-skipped homeobox family.</text>
</comment>
<evidence type="ECO:0000259" key="9">
    <source>
        <dbReference type="PROSITE" id="PS50071"/>
    </source>
</evidence>
<evidence type="ECO:0000256" key="3">
    <source>
        <dbReference type="ARBA" id="ARBA00023125"/>
    </source>
</evidence>
<dbReference type="GO" id="GO:0005634">
    <property type="term" value="C:nucleus"/>
    <property type="evidence" value="ECO:0007669"/>
    <property type="project" value="UniProtKB-SubCell"/>
</dbReference>
<reference evidence="10 11" key="1">
    <citation type="journal article" date="2019" name="Gigascience">
        <title>Whole-genome sequence of the oriental lung fluke Paragonimus westermani.</title>
        <authorList>
            <person name="Oey H."/>
            <person name="Zakrzewski M."/>
            <person name="Narain K."/>
            <person name="Devi K.R."/>
            <person name="Agatsuma T."/>
            <person name="Nawaratna S."/>
            <person name="Gobert G.N."/>
            <person name="Jones M.K."/>
            <person name="Ragan M.A."/>
            <person name="McManus D.P."/>
            <person name="Krause L."/>
        </authorList>
    </citation>
    <scope>NUCLEOTIDE SEQUENCE [LARGE SCALE GENOMIC DNA]</scope>
    <source>
        <strain evidence="10 11">IND2009</strain>
    </source>
</reference>
<dbReference type="Proteomes" id="UP000324629">
    <property type="component" value="Unassembled WGS sequence"/>
</dbReference>
<dbReference type="GO" id="GO:0000978">
    <property type="term" value="F:RNA polymerase II cis-regulatory region sequence-specific DNA binding"/>
    <property type="evidence" value="ECO:0007669"/>
    <property type="project" value="TreeGrafter"/>
</dbReference>
<evidence type="ECO:0000256" key="1">
    <source>
        <dbReference type="ARBA" id="ARBA00004123"/>
    </source>
</evidence>
<evidence type="ECO:0000313" key="10">
    <source>
        <dbReference type="EMBL" id="KAA3682438.1"/>
    </source>
</evidence>
<sequence length="240" mass="27306">MECADDTVLLSPTGKDMRTMLNKVNDRADFYGMRFPPTKCKVLTQNWSIPTPTLFIAKTRANADRVHRVPEPVGRTVGISEAINHEVAKDRTDYEISGTQVNGIDREINSSELHNDEETTDATKRYRTSYSQQQIKVLEQIYVTERYISRPQRSKLATELNLPENTIKVWFQNRRMKEKRQSMMLPTIAGEFAVLVIKSSSIVATSQCRSIILCLVRRLGPSSLPYTLINVPALFNPSAR</sequence>
<dbReference type="PRINTS" id="PR00024">
    <property type="entry name" value="HOMEOBOX"/>
</dbReference>
<dbReference type="GO" id="GO:0000981">
    <property type="term" value="F:DNA-binding transcription factor activity, RNA polymerase II-specific"/>
    <property type="evidence" value="ECO:0007669"/>
    <property type="project" value="InterPro"/>
</dbReference>
<evidence type="ECO:0000313" key="11">
    <source>
        <dbReference type="Proteomes" id="UP000324629"/>
    </source>
</evidence>
<dbReference type="InterPro" id="IPR001356">
    <property type="entry name" value="HD"/>
</dbReference>
<dbReference type="InterPro" id="IPR020479">
    <property type="entry name" value="HD_metazoa"/>
</dbReference>
<protein>
    <recommendedName>
        <fullName evidence="9">Homeobox domain-containing protein</fullName>
    </recommendedName>
</protein>
<keyword evidence="11" id="KW-1185">Reference proteome</keyword>
<feature type="DNA-binding region" description="Homeobox" evidence="7">
    <location>
        <begin position="123"/>
        <end position="182"/>
    </location>
</feature>
<comment type="subcellular location">
    <subcellularLocation>
        <location evidence="1 7 8">Nucleus</location>
    </subcellularLocation>
</comment>
<keyword evidence="5 7" id="KW-0539">Nucleus</keyword>
<name>A0A5J4P5M1_9TREM</name>
<evidence type="ECO:0000256" key="2">
    <source>
        <dbReference type="ARBA" id="ARBA00022473"/>
    </source>
</evidence>